<feature type="chain" id="PRO_5040273484" description="DUF7492 domain-containing protein" evidence="1">
    <location>
        <begin position="18"/>
        <end position="298"/>
    </location>
</feature>
<dbReference type="Pfam" id="PF24320">
    <property type="entry name" value="DUF7492"/>
    <property type="match status" value="1"/>
</dbReference>
<evidence type="ECO:0000259" key="2">
    <source>
        <dbReference type="Pfam" id="PF24320"/>
    </source>
</evidence>
<dbReference type="OrthoDB" id="64281at2759"/>
<evidence type="ECO:0000256" key="1">
    <source>
        <dbReference type="SAM" id="SignalP"/>
    </source>
</evidence>
<accession>A0A9P4INS4</accession>
<comment type="caution">
    <text evidence="3">The sequence shown here is derived from an EMBL/GenBank/DDBJ whole genome shotgun (WGS) entry which is preliminary data.</text>
</comment>
<evidence type="ECO:0000313" key="3">
    <source>
        <dbReference type="EMBL" id="KAF2103237.1"/>
    </source>
</evidence>
<dbReference type="InterPro" id="IPR055915">
    <property type="entry name" value="DUF7492"/>
</dbReference>
<reference evidence="3" key="1">
    <citation type="journal article" date="2020" name="Stud. Mycol.">
        <title>101 Dothideomycetes genomes: a test case for predicting lifestyles and emergence of pathogens.</title>
        <authorList>
            <person name="Haridas S."/>
            <person name="Albert R."/>
            <person name="Binder M."/>
            <person name="Bloem J."/>
            <person name="Labutti K."/>
            <person name="Salamov A."/>
            <person name="Andreopoulos B."/>
            <person name="Baker S."/>
            <person name="Barry K."/>
            <person name="Bills G."/>
            <person name="Bluhm B."/>
            <person name="Cannon C."/>
            <person name="Castanera R."/>
            <person name="Culley D."/>
            <person name="Daum C."/>
            <person name="Ezra D."/>
            <person name="Gonzalez J."/>
            <person name="Henrissat B."/>
            <person name="Kuo A."/>
            <person name="Liang C."/>
            <person name="Lipzen A."/>
            <person name="Lutzoni F."/>
            <person name="Magnuson J."/>
            <person name="Mondo S."/>
            <person name="Nolan M."/>
            <person name="Ohm R."/>
            <person name="Pangilinan J."/>
            <person name="Park H.-J."/>
            <person name="Ramirez L."/>
            <person name="Alfaro M."/>
            <person name="Sun H."/>
            <person name="Tritt A."/>
            <person name="Yoshinaga Y."/>
            <person name="Zwiers L.-H."/>
            <person name="Turgeon B."/>
            <person name="Goodwin S."/>
            <person name="Spatafora J."/>
            <person name="Crous P."/>
            <person name="Grigoriev I."/>
        </authorList>
    </citation>
    <scope>NUCLEOTIDE SEQUENCE</scope>
    <source>
        <strain evidence="3">CBS 133067</strain>
    </source>
</reference>
<protein>
    <recommendedName>
        <fullName evidence="2">DUF7492 domain-containing protein</fullName>
    </recommendedName>
</protein>
<name>A0A9P4INS4_9PEZI</name>
<sequence length="298" mass="32981">MLAFIVLLSQLLSACICHSWVEQVRLISAHSGEYFGQPGYMRGYVPRTPSFRDDFNQNLLPRTSGRTRLELTDPICRSSQKEANYTTAFPKLVASPGDFIALRYLENGHVTLPHIQIGKPGSGGTILVYATTRPAVDETIGEVLSWSSNTSRDSRGRLLTVQNFDDGRCYQINNSPLQLARAEEVPNVPPGAAPGAPNEELWCETNVQIPVEVRGDITVYWVWEWSTLPARDLGLPEGKAEWYTSCLDITVIDPVQASLTSKTFPSLLVQDPHANAVTNFKERAANTTVPEGPPDLWI</sequence>
<proteinExistence type="predicted"/>
<organism evidence="3 4">
    <name type="scientific">Rhizodiscina lignyota</name>
    <dbReference type="NCBI Taxonomy" id="1504668"/>
    <lineage>
        <taxon>Eukaryota</taxon>
        <taxon>Fungi</taxon>
        <taxon>Dikarya</taxon>
        <taxon>Ascomycota</taxon>
        <taxon>Pezizomycotina</taxon>
        <taxon>Dothideomycetes</taxon>
        <taxon>Pleosporomycetidae</taxon>
        <taxon>Aulographales</taxon>
        <taxon>Rhizodiscinaceae</taxon>
        <taxon>Rhizodiscina</taxon>
    </lineage>
</organism>
<evidence type="ECO:0000313" key="4">
    <source>
        <dbReference type="Proteomes" id="UP000799772"/>
    </source>
</evidence>
<feature type="domain" description="DUF7492" evidence="2">
    <location>
        <begin position="17"/>
        <end position="271"/>
    </location>
</feature>
<gene>
    <name evidence="3" type="ORF">NA57DRAFT_52763</name>
</gene>
<keyword evidence="1" id="KW-0732">Signal</keyword>
<dbReference type="Proteomes" id="UP000799772">
    <property type="component" value="Unassembled WGS sequence"/>
</dbReference>
<keyword evidence="4" id="KW-1185">Reference proteome</keyword>
<dbReference type="EMBL" id="ML978122">
    <property type="protein sequence ID" value="KAF2103237.1"/>
    <property type="molecule type" value="Genomic_DNA"/>
</dbReference>
<dbReference type="AlphaFoldDB" id="A0A9P4INS4"/>
<feature type="signal peptide" evidence="1">
    <location>
        <begin position="1"/>
        <end position="17"/>
    </location>
</feature>